<accession>A0A963Z579</accession>
<dbReference type="EMBL" id="JAESVA010000010">
    <property type="protein sequence ID" value="MCB8882898.1"/>
    <property type="molecule type" value="Genomic_DNA"/>
</dbReference>
<keyword evidence="2" id="KW-1185">Reference proteome</keyword>
<name>A0A963Z579_9PROT</name>
<evidence type="ECO:0000313" key="1">
    <source>
        <dbReference type="EMBL" id="MCB8882898.1"/>
    </source>
</evidence>
<evidence type="ECO:0000313" key="2">
    <source>
        <dbReference type="Proteomes" id="UP000721844"/>
    </source>
</evidence>
<protein>
    <submittedName>
        <fullName evidence="1">Uncharacterized protein</fullName>
    </submittedName>
</protein>
<dbReference type="Proteomes" id="UP000721844">
    <property type="component" value="Unassembled WGS sequence"/>
</dbReference>
<reference evidence="1 2" key="1">
    <citation type="journal article" date="2021" name="Microorganisms">
        <title>Acidisoma silvae sp. nov. and Acidisomacellulosilytica sp. nov., Two Acidophilic Bacteria Isolated from Decaying Wood, Hydrolyzing Cellulose and Producing Poly-3-hydroxybutyrate.</title>
        <authorList>
            <person name="Mieszkin S."/>
            <person name="Pouder E."/>
            <person name="Uroz S."/>
            <person name="Simon-Colin C."/>
            <person name="Alain K."/>
        </authorList>
    </citation>
    <scope>NUCLEOTIDE SEQUENCE [LARGE SCALE GENOMIC DNA]</scope>
    <source>
        <strain evidence="1 2">HW T5.17</strain>
    </source>
</reference>
<comment type="caution">
    <text evidence="1">The sequence shown here is derived from an EMBL/GenBank/DDBJ whole genome shotgun (WGS) entry which is preliminary data.</text>
</comment>
<dbReference type="AlphaFoldDB" id="A0A963Z579"/>
<organism evidence="1 2">
    <name type="scientific">Acidisoma cellulosilyticum</name>
    <dbReference type="NCBI Taxonomy" id="2802395"/>
    <lineage>
        <taxon>Bacteria</taxon>
        <taxon>Pseudomonadati</taxon>
        <taxon>Pseudomonadota</taxon>
        <taxon>Alphaproteobacteria</taxon>
        <taxon>Acetobacterales</taxon>
        <taxon>Acidocellaceae</taxon>
        <taxon>Acidisoma</taxon>
    </lineage>
</organism>
<dbReference type="RefSeq" id="WP_227309556.1">
    <property type="nucleotide sequence ID" value="NZ_JAESVA010000010.1"/>
</dbReference>
<gene>
    <name evidence="1" type="ORF">ACELLULO517_21810</name>
</gene>
<sequence>MGAQDGHMLAPGGIGALQRCGAQYYPTMVTPGIFSAGADASLVAAVLNDCDRKEYWESDCNADRRQDEDRFIHADPLAAANSMTIIDPEASLL</sequence>
<proteinExistence type="predicted"/>